<dbReference type="EMBL" id="LCDG01000005">
    <property type="protein sequence ID" value="KKS47740.1"/>
    <property type="molecule type" value="Genomic_DNA"/>
</dbReference>
<accession>A0A0G0ZG67</accession>
<comment type="caution">
    <text evidence="1">The sequence shown here is derived from an EMBL/GenBank/DDBJ whole genome shotgun (WGS) entry which is preliminary data.</text>
</comment>
<name>A0A0G0ZG67_9BACT</name>
<protein>
    <submittedName>
        <fullName evidence="1">Uncharacterized protein</fullName>
    </submittedName>
</protein>
<dbReference type="STRING" id="1618756.UV12_C0005G0015"/>
<dbReference type="AlphaFoldDB" id="A0A0G0ZG67"/>
<proteinExistence type="predicted"/>
<sequence>MENKFCTSTKLINFSLNPKSWIPYPAPNPFDFQGFCGILRRLWT</sequence>
<gene>
    <name evidence="1" type="ORF">UV12_C0005G0015</name>
</gene>
<dbReference type="Proteomes" id="UP000034704">
    <property type="component" value="Unassembled WGS sequence"/>
</dbReference>
<evidence type="ECO:0000313" key="2">
    <source>
        <dbReference type="Proteomes" id="UP000034704"/>
    </source>
</evidence>
<evidence type="ECO:0000313" key="1">
    <source>
        <dbReference type="EMBL" id="KKS47740.1"/>
    </source>
</evidence>
<reference evidence="1 2" key="1">
    <citation type="journal article" date="2015" name="Nature">
        <title>rRNA introns, odd ribosomes, and small enigmatic genomes across a large radiation of phyla.</title>
        <authorList>
            <person name="Brown C.T."/>
            <person name="Hug L.A."/>
            <person name="Thomas B.C."/>
            <person name="Sharon I."/>
            <person name="Castelle C.J."/>
            <person name="Singh A."/>
            <person name="Wilkins M.J."/>
            <person name="Williams K.H."/>
            <person name="Banfield J.F."/>
        </authorList>
    </citation>
    <scope>NUCLEOTIDE SEQUENCE [LARGE SCALE GENOMIC DNA]</scope>
</reference>
<organism evidence="1 2">
    <name type="scientific">Candidatus Nomurabacteria bacterium GW2011_GWC2_42_20</name>
    <dbReference type="NCBI Taxonomy" id="1618756"/>
    <lineage>
        <taxon>Bacteria</taxon>
        <taxon>Candidatus Nomuraibacteriota</taxon>
    </lineage>
</organism>